<dbReference type="EMBL" id="JAAIUW010000004">
    <property type="protein sequence ID" value="KAF7835264.1"/>
    <property type="molecule type" value="Genomic_DNA"/>
</dbReference>
<dbReference type="Proteomes" id="UP000634136">
    <property type="component" value="Unassembled WGS sequence"/>
</dbReference>
<sequence>MPHLFPWKHQIQGIHEPKVAPLSLSMTNLGHPLLQENYVDSNILYEYIAAEFANQIESFLHQPQVFFFLFQRPTNSTKFKWQRILL</sequence>
<protein>
    <submittedName>
        <fullName evidence="1">Uncharacterized protein</fullName>
    </submittedName>
</protein>
<evidence type="ECO:0000313" key="1">
    <source>
        <dbReference type="EMBL" id="KAF7835264.1"/>
    </source>
</evidence>
<proteinExistence type="predicted"/>
<name>A0A834WZM1_9FABA</name>
<keyword evidence="2" id="KW-1185">Reference proteome</keyword>
<dbReference type="AlphaFoldDB" id="A0A834WZM1"/>
<accession>A0A834WZM1</accession>
<evidence type="ECO:0000313" key="2">
    <source>
        <dbReference type="Proteomes" id="UP000634136"/>
    </source>
</evidence>
<reference evidence="1" key="1">
    <citation type="submission" date="2020-09" db="EMBL/GenBank/DDBJ databases">
        <title>Genome-Enabled Discovery of Anthraquinone Biosynthesis in Senna tora.</title>
        <authorList>
            <person name="Kang S.-H."/>
            <person name="Pandey R.P."/>
            <person name="Lee C.-M."/>
            <person name="Sim J.-S."/>
            <person name="Jeong J.-T."/>
            <person name="Choi B.-S."/>
            <person name="Jung M."/>
            <person name="Ginzburg D."/>
            <person name="Zhao K."/>
            <person name="Won S.Y."/>
            <person name="Oh T.-J."/>
            <person name="Yu Y."/>
            <person name="Kim N.-H."/>
            <person name="Lee O.R."/>
            <person name="Lee T.-H."/>
            <person name="Bashyal P."/>
            <person name="Kim T.-S."/>
            <person name="Lee W.-H."/>
            <person name="Kawkins C."/>
            <person name="Kim C.-K."/>
            <person name="Kim J.S."/>
            <person name="Ahn B.O."/>
            <person name="Rhee S.Y."/>
            <person name="Sohng J.K."/>
        </authorList>
    </citation>
    <scope>NUCLEOTIDE SEQUENCE</scope>
    <source>
        <tissue evidence="1">Leaf</tissue>
    </source>
</reference>
<comment type="caution">
    <text evidence="1">The sequence shown here is derived from an EMBL/GenBank/DDBJ whole genome shotgun (WGS) entry which is preliminary data.</text>
</comment>
<organism evidence="1 2">
    <name type="scientific">Senna tora</name>
    <dbReference type="NCBI Taxonomy" id="362788"/>
    <lineage>
        <taxon>Eukaryota</taxon>
        <taxon>Viridiplantae</taxon>
        <taxon>Streptophyta</taxon>
        <taxon>Embryophyta</taxon>
        <taxon>Tracheophyta</taxon>
        <taxon>Spermatophyta</taxon>
        <taxon>Magnoliopsida</taxon>
        <taxon>eudicotyledons</taxon>
        <taxon>Gunneridae</taxon>
        <taxon>Pentapetalae</taxon>
        <taxon>rosids</taxon>
        <taxon>fabids</taxon>
        <taxon>Fabales</taxon>
        <taxon>Fabaceae</taxon>
        <taxon>Caesalpinioideae</taxon>
        <taxon>Cassia clade</taxon>
        <taxon>Senna</taxon>
    </lineage>
</organism>
<gene>
    <name evidence="1" type="ORF">G2W53_010123</name>
</gene>